<feature type="binding site" evidence="6">
    <location>
        <begin position="128"/>
        <end position="130"/>
    </location>
    <ligand>
        <name>NAD(+)</name>
        <dbReference type="ChEBI" id="CHEBI:57540"/>
    </ligand>
</feature>
<comment type="caution">
    <text evidence="8">The sequence shown here is derived from an EMBL/GenBank/DDBJ whole genome shotgun (WGS) entry which is preliminary data.</text>
</comment>
<dbReference type="Pfam" id="PF14487">
    <property type="entry name" value="DarT"/>
    <property type="match status" value="1"/>
</dbReference>
<comment type="catalytic activity">
    <reaction evidence="6">
        <text>a thymidine in DNA + NAD(+) = an N-(ADP-alpha-D-ribosyl)-thymidine in DNA + nicotinamide + H(+)</text>
        <dbReference type="Rhea" id="RHEA:71651"/>
        <dbReference type="Rhea" id="RHEA-COMP:13556"/>
        <dbReference type="Rhea" id="RHEA-COMP:18051"/>
        <dbReference type="ChEBI" id="CHEBI:15378"/>
        <dbReference type="ChEBI" id="CHEBI:17154"/>
        <dbReference type="ChEBI" id="CHEBI:57540"/>
        <dbReference type="ChEBI" id="CHEBI:137386"/>
        <dbReference type="ChEBI" id="CHEBI:191199"/>
    </reaction>
</comment>
<keyword evidence="1 6" id="KW-1277">Toxin-antitoxin system</keyword>
<keyword evidence="4 6" id="KW-0548">Nucleotidyltransferase</keyword>
<dbReference type="PROSITE" id="PS52018">
    <property type="entry name" value="DART"/>
    <property type="match status" value="1"/>
</dbReference>
<evidence type="ECO:0000313" key="9">
    <source>
        <dbReference type="Proteomes" id="UP000466130"/>
    </source>
</evidence>
<protein>
    <submittedName>
        <fullName evidence="8">DUF4433 domain-containing protein</fullName>
    </submittedName>
</protein>
<evidence type="ECO:0000256" key="1">
    <source>
        <dbReference type="ARBA" id="ARBA00022649"/>
    </source>
</evidence>
<evidence type="ECO:0000256" key="2">
    <source>
        <dbReference type="ARBA" id="ARBA00022676"/>
    </source>
</evidence>
<gene>
    <name evidence="8" type="ORF">F1978_17550</name>
</gene>
<evidence type="ECO:0000259" key="7">
    <source>
        <dbReference type="PROSITE" id="PS52018"/>
    </source>
</evidence>
<dbReference type="RefSeq" id="WP_153844143.1">
    <property type="nucleotide sequence ID" value="NZ_CP048602.1"/>
</dbReference>
<feature type="active site" evidence="6">
    <location>
        <position position="264"/>
    </location>
</feature>
<dbReference type="InterPro" id="IPR029494">
    <property type="entry name" value="DarT"/>
</dbReference>
<dbReference type="EMBL" id="VWRT01000030">
    <property type="protein sequence ID" value="KAE8436607.1"/>
    <property type="molecule type" value="Genomic_DNA"/>
</dbReference>
<keyword evidence="2 6" id="KW-0328">Glycosyltransferase</keyword>
<reference evidence="8 9" key="1">
    <citation type="submission" date="2019-09" db="EMBL/GenBank/DDBJ databases">
        <title>The Halomonas whole genome shotgun (WGS).</title>
        <authorList>
            <person name="Xie Z."/>
        </authorList>
    </citation>
    <scope>NUCLEOTIDE SEQUENCE [LARGE SCALE GENOMIC DNA]</scope>
    <source>
        <strain evidence="8 9">NBT06E8</strain>
    </source>
</reference>
<feature type="domain" description="DarT" evidence="7">
    <location>
        <begin position="124"/>
        <end position="313"/>
    </location>
</feature>
<comment type="similarity">
    <text evidence="6">Belongs to the DarT ADP-ribosyltransferase family.</text>
</comment>
<feature type="active site" description="Proton acceptor" evidence="6">
    <location>
        <position position="163"/>
    </location>
</feature>
<keyword evidence="5 6" id="KW-0238">DNA-binding</keyword>
<comment type="caution">
    <text evidence="6">Lacks conserved residue(s) required for the propagation of feature annotation.</text>
</comment>
<accession>A0ABQ6X4C2</accession>
<sequence>MLAFLVILVILFFVWVYELNSSEKNDGGETSYKKSGSPAVDAMSDLERREALLRISRLSQEMQDKELVNSLFVENKPSLEVDDNEKKEVCAVTQVENNGAANSNSCVFDKINEIKDFVSVREIPYLVHFTQAYNIPNIISNGLLTRTALDVSGANYVYNDALRLDGVRESVSLSIGFPNYKMFYKYRCKDPSITWVMLVIDKSVLWENNCLFCKYNAADKRMTYKNKRSLGTVSALKEMYDDLDDASRSVLPLATYDPTNPQAEVLSLDKVSADKINAFIFDSKSAMDQFDFYYPGKNSFVDASFFSSREYSRKRRTA</sequence>
<name>A0ABQ6X4C2_9GAMM</name>
<dbReference type="Proteomes" id="UP000466130">
    <property type="component" value="Unassembled WGS sequence"/>
</dbReference>
<evidence type="ECO:0000256" key="3">
    <source>
        <dbReference type="ARBA" id="ARBA00022679"/>
    </source>
</evidence>
<evidence type="ECO:0000256" key="6">
    <source>
        <dbReference type="PROSITE-ProRule" id="PRU01362"/>
    </source>
</evidence>
<feature type="binding site" evidence="6">
    <location>
        <position position="163"/>
    </location>
    <ligand>
        <name>NAD(+)</name>
        <dbReference type="ChEBI" id="CHEBI:57540"/>
    </ligand>
</feature>
<keyword evidence="3 6" id="KW-0808">Transferase</keyword>
<keyword evidence="9" id="KW-1185">Reference proteome</keyword>
<organism evidence="8 9">
    <name type="scientific">Vreelandella piezotolerans</name>
    <dbReference type="NCBI Taxonomy" id="2609667"/>
    <lineage>
        <taxon>Bacteria</taxon>
        <taxon>Pseudomonadati</taxon>
        <taxon>Pseudomonadota</taxon>
        <taxon>Gammaproteobacteria</taxon>
        <taxon>Oceanospirillales</taxon>
        <taxon>Halomonadaceae</taxon>
        <taxon>Vreelandella</taxon>
    </lineage>
</organism>
<evidence type="ECO:0000256" key="5">
    <source>
        <dbReference type="ARBA" id="ARBA00023125"/>
    </source>
</evidence>
<evidence type="ECO:0000256" key="4">
    <source>
        <dbReference type="ARBA" id="ARBA00022695"/>
    </source>
</evidence>
<proteinExistence type="inferred from homology"/>
<evidence type="ECO:0000313" key="8">
    <source>
        <dbReference type="EMBL" id="KAE8436607.1"/>
    </source>
</evidence>